<accession>A0ACB9IHM8</accession>
<reference evidence="2" key="1">
    <citation type="journal article" date="2022" name="Mol. Ecol. Resour.">
        <title>The genomes of chicory, endive, great burdock and yacon provide insights into Asteraceae palaeo-polyploidization history and plant inulin production.</title>
        <authorList>
            <person name="Fan W."/>
            <person name="Wang S."/>
            <person name="Wang H."/>
            <person name="Wang A."/>
            <person name="Jiang F."/>
            <person name="Liu H."/>
            <person name="Zhao H."/>
            <person name="Xu D."/>
            <person name="Zhang Y."/>
        </authorList>
    </citation>
    <scope>NUCLEOTIDE SEQUENCE [LARGE SCALE GENOMIC DNA]</scope>
    <source>
        <strain evidence="2">cv. Yunnan</strain>
    </source>
</reference>
<evidence type="ECO:0000313" key="1">
    <source>
        <dbReference type="EMBL" id="KAI3807510.1"/>
    </source>
</evidence>
<gene>
    <name evidence="1" type="ORF">L1987_23440</name>
</gene>
<sequence length="197" mass="22256">MGTLLHISAEDEAFIAFNHEMDANSFQNEREGSKRHWFLLAGKKLKDWLVKLDAIAKEVEVELISRDISCHLAEVLEAVNKVLFDSMGFKRSMMIVVEFLPNGDLGAYLKRKGALRPLTTLKYAMDIAGGMSYLHENMPEPIIHKDLKPSKVLILNINISIISGHIPSLIYNLHVLHLVFRSGINSSPCVWYLCTHS</sequence>
<proteinExistence type="predicted"/>
<dbReference type="Proteomes" id="UP001056120">
    <property type="component" value="Linkage Group LG08"/>
</dbReference>
<organism evidence="1 2">
    <name type="scientific">Smallanthus sonchifolius</name>
    <dbReference type="NCBI Taxonomy" id="185202"/>
    <lineage>
        <taxon>Eukaryota</taxon>
        <taxon>Viridiplantae</taxon>
        <taxon>Streptophyta</taxon>
        <taxon>Embryophyta</taxon>
        <taxon>Tracheophyta</taxon>
        <taxon>Spermatophyta</taxon>
        <taxon>Magnoliopsida</taxon>
        <taxon>eudicotyledons</taxon>
        <taxon>Gunneridae</taxon>
        <taxon>Pentapetalae</taxon>
        <taxon>asterids</taxon>
        <taxon>campanulids</taxon>
        <taxon>Asterales</taxon>
        <taxon>Asteraceae</taxon>
        <taxon>Asteroideae</taxon>
        <taxon>Heliantheae alliance</taxon>
        <taxon>Millerieae</taxon>
        <taxon>Smallanthus</taxon>
    </lineage>
</organism>
<evidence type="ECO:0000313" key="2">
    <source>
        <dbReference type="Proteomes" id="UP001056120"/>
    </source>
</evidence>
<keyword evidence="2" id="KW-1185">Reference proteome</keyword>
<dbReference type="EMBL" id="CM042025">
    <property type="protein sequence ID" value="KAI3807510.1"/>
    <property type="molecule type" value="Genomic_DNA"/>
</dbReference>
<comment type="caution">
    <text evidence="1">The sequence shown here is derived from an EMBL/GenBank/DDBJ whole genome shotgun (WGS) entry which is preliminary data.</text>
</comment>
<reference evidence="1 2" key="2">
    <citation type="journal article" date="2022" name="Mol. Ecol. Resour.">
        <title>The genomes of chicory, endive, great burdock and yacon provide insights into Asteraceae paleo-polyploidization history and plant inulin production.</title>
        <authorList>
            <person name="Fan W."/>
            <person name="Wang S."/>
            <person name="Wang H."/>
            <person name="Wang A."/>
            <person name="Jiang F."/>
            <person name="Liu H."/>
            <person name="Zhao H."/>
            <person name="Xu D."/>
            <person name="Zhang Y."/>
        </authorList>
    </citation>
    <scope>NUCLEOTIDE SEQUENCE [LARGE SCALE GENOMIC DNA]</scope>
    <source>
        <strain evidence="2">cv. Yunnan</strain>
        <tissue evidence="1">Leaves</tissue>
    </source>
</reference>
<protein>
    <submittedName>
        <fullName evidence="1">Uncharacterized protein</fullName>
    </submittedName>
</protein>
<name>A0ACB9IHM8_9ASTR</name>